<proteinExistence type="predicted"/>
<organism evidence="1 2">
    <name type="scientific">Silicimonas algicola</name>
    <dbReference type="NCBI Taxonomy" id="1826607"/>
    <lineage>
        <taxon>Bacteria</taxon>
        <taxon>Pseudomonadati</taxon>
        <taxon>Pseudomonadota</taxon>
        <taxon>Alphaproteobacteria</taxon>
        <taxon>Rhodobacterales</taxon>
        <taxon>Paracoccaceae</taxon>
    </lineage>
</organism>
<gene>
    <name evidence="1" type="ORF">C8D95_105308</name>
</gene>
<sequence>MTLESFRLEFRTQLTIGIKEQETTDLEANIENP</sequence>
<reference evidence="1 2" key="1">
    <citation type="submission" date="2018-05" db="EMBL/GenBank/DDBJ databases">
        <title>Genomic Encyclopedia of Type Strains, Phase IV (KMG-IV): sequencing the most valuable type-strain genomes for metagenomic binning, comparative biology and taxonomic classification.</title>
        <authorList>
            <person name="Goeker M."/>
        </authorList>
    </citation>
    <scope>NUCLEOTIDE SEQUENCE [LARGE SCALE GENOMIC DNA]</scope>
    <source>
        <strain evidence="1 2">DSM 103371</strain>
    </source>
</reference>
<dbReference type="AlphaFoldDB" id="A0A316G941"/>
<keyword evidence="2" id="KW-1185">Reference proteome</keyword>
<dbReference type="EMBL" id="QGGV01000005">
    <property type="protein sequence ID" value="PWK56240.1"/>
    <property type="molecule type" value="Genomic_DNA"/>
</dbReference>
<evidence type="ECO:0000313" key="2">
    <source>
        <dbReference type="Proteomes" id="UP000245390"/>
    </source>
</evidence>
<evidence type="ECO:0000313" key="1">
    <source>
        <dbReference type="EMBL" id="PWK56240.1"/>
    </source>
</evidence>
<name>A0A316G941_9RHOB</name>
<dbReference type="Proteomes" id="UP000245390">
    <property type="component" value="Unassembled WGS sequence"/>
</dbReference>
<accession>A0A316G941</accession>
<protein>
    <submittedName>
        <fullName evidence="1">Uncharacterized protein</fullName>
    </submittedName>
</protein>
<comment type="caution">
    <text evidence="1">The sequence shown here is derived from an EMBL/GenBank/DDBJ whole genome shotgun (WGS) entry which is preliminary data.</text>
</comment>